<dbReference type="Gene3D" id="2.180.10.10">
    <property type="entry name" value="RHS repeat-associated core"/>
    <property type="match status" value="2"/>
</dbReference>
<feature type="region of interest" description="Disordered" evidence="2">
    <location>
        <begin position="1"/>
        <end position="71"/>
    </location>
</feature>
<dbReference type="PANTHER" id="PTHR32305:SF17">
    <property type="entry name" value="TRNA NUCLEASE WAPA"/>
    <property type="match status" value="1"/>
</dbReference>
<feature type="region of interest" description="Disordered" evidence="2">
    <location>
        <begin position="1847"/>
        <end position="1876"/>
    </location>
</feature>
<feature type="domain" description="Teneurin-like YD-shell" evidence="3">
    <location>
        <begin position="1571"/>
        <end position="1824"/>
    </location>
</feature>
<keyword evidence="1" id="KW-0677">Repeat</keyword>
<accession>A0ABU3M7H0</accession>
<protein>
    <submittedName>
        <fullName evidence="4">RHS repeat-associated core domain-containing protein</fullName>
    </submittedName>
</protein>
<dbReference type="Proteomes" id="UP001257948">
    <property type="component" value="Unassembled WGS sequence"/>
</dbReference>
<evidence type="ECO:0000313" key="5">
    <source>
        <dbReference type="Proteomes" id="UP001257948"/>
    </source>
</evidence>
<dbReference type="EMBL" id="JAVTLL010000042">
    <property type="protein sequence ID" value="MDT7847001.1"/>
    <property type="molecule type" value="Genomic_DNA"/>
</dbReference>
<feature type="compositionally biased region" description="Basic and acidic residues" evidence="2">
    <location>
        <begin position="17"/>
        <end position="27"/>
    </location>
</feature>
<dbReference type="InterPro" id="IPR022385">
    <property type="entry name" value="Rhs_assc_core"/>
</dbReference>
<comment type="caution">
    <text evidence="4">The sequence shown here is derived from an EMBL/GenBank/DDBJ whole genome shotgun (WGS) entry which is preliminary data.</text>
</comment>
<dbReference type="NCBIfam" id="TIGR03696">
    <property type="entry name" value="Rhs_assc_core"/>
    <property type="match status" value="1"/>
</dbReference>
<organism evidence="4 5">
    <name type="scientific">Streptomyces justiciae</name>
    <dbReference type="NCBI Taxonomy" id="2780140"/>
    <lineage>
        <taxon>Bacteria</taxon>
        <taxon>Bacillati</taxon>
        <taxon>Actinomycetota</taxon>
        <taxon>Actinomycetes</taxon>
        <taxon>Kitasatosporales</taxon>
        <taxon>Streptomycetaceae</taxon>
        <taxon>Streptomyces</taxon>
    </lineage>
</organism>
<dbReference type="InterPro" id="IPR056823">
    <property type="entry name" value="TEN-like_YD-shell"/>
</dbReference>
<dbReference type="InterPro" id="IPR050708">
    <property type="entry name" value="T6SS_VgrG/RHS"/>
</dbReference>
<proteinExistence type="predicted"/>
<dbReference type="RefSeq" id="WP_314207216.1">
    <property type="nucleotide sequence ID" value="NZ_JAVTLL010000042.1"/>
</dbReference>
<dbReference type="InterPro" id="IPR031325">
    <property type="entry name" value="RHS_repeat"/>
</dbReference>
<evidence type="ECO:0000313" key="4">
    <source>
        <dbReference type="EMBL" id="MDT7847001.1"/>
    </source>
</evidence>
<dbReference type="Pfam" id="PF25023">
    <property type="entry name" value="TEN_YD-shell"/>
    <property type="match status" value="1"/>
</dbReference>
<dbReference type="InterPro" id="IPR006530">
    <property type="entry name" value="YD"/>
</dbReference>
<evidence type="ECO:0000256" key="1">
    <source>
        <dbReference type="ARBA" id="ARBA00022737"/>
    </source>
</evidence>
<reference evidence="5" key="1">
    <citation type="submission" date="2023-07" db="EMBL/GenBank/DDBJ databases">
        <title>Draft genome sequence of the endophytic actinobacterium Streptomyces justiciae WPN32, a potential antibiotic producer.</title>
        <authorList>
            <person name="Yasawong M."/>
            <person name="Pana W."/>
            <person name="Ganta P."/>
            <person name="Santapan N."/>
            <person name="Songngamsuk T."/>
            <person name="Phatcharaharikarn M."/>
            <person name="Kerdtoob S."/>
            <person name="Nantapong N."/>
        </authorList>
    </citation>
    <scope>NUCLEOTIDE SEQUENCE [LARGE SCALE GENOMIC DNA]</scope>
    <source>
        <strain evidence="5">WPN32</strain>
    </source>
</reference>
<feature type="region of interest" description="Disordered" evidence="2">
    <location>
        <begin position="745"/>
        <end position="773"/>
    </location>
</feature>
<keyword evidence="5" id="KW-1185">Reference proteome</keyword>
<dbReference type="NCBIfam" id="TIGR01643">
    <property type="entry name" value="YD_repeat_2x"/>
    <property type="match status" value="2"/>
</dbReference>
<name>A0ABU3M7H0_9ACTN</name>
<evidence type="ECO:0000256" key="2">
    <source>
        <dbReference type="SAM" id="MobiDB-lite"/>
    </source>
</evidence>
<sequence>MSKVRAVTTPQAKRARERVAKSEKRNDAQAARAAAERQATWPKGGRATVDLTAGASDRKGGSATPGGLPVTIRPTGKAAAGGDAHIQVLDRKTTQAAGVRGVAFTVHTDNPGTAKVDVDYAAFASAYGGGWSDRLRIVQLPSCALTTPELDRCRRQMPLKSLISAADQTVSATLRTPVASTSPTTLLAVTAAAAESPTGAGDYSATPLSSSSAWEAGGSSGSFTWTYPIDPVKPTAGPVPSLALSYDSGSTDGLNASTNNQGSPLGEGFQTAAHSYVERQYGGCEDDGHDEQYDLCWKYDNATLVLNGKATELVKDDTSGKWRLKNDDASVVLQGTGATNDDDNGEHWTVITGDGTKYVFGLDKLPGADTQRTNSVWTVPVYGDDSTEPGYDKGDAFAGRWLKQGWRWNLDYVEDTHGNVMTYWYTAEGNHYRKNKASTANTPYTRAGYLTKILYGQRAGALFTADAPWKVDLSYKERCTAADCSELTESTAKNWPDVPFDAICSSGESDTDCPGESPTFFTRKRLAQIETSVLTGTAYAKVDTWALSQRFLANGDLANSTDQSLVLENIQHTGQTGTAIKLDPVTFTYQMRPNRVAGGTQPGGGSILPLNRPRIETVTSETGAITTVSLNEPECVRGSNMPAAEDNNAKSCYPQYWNINGATDASLDWFHKYRVLAVNTADPVGTNDPVEYAYSYEGPAWHYNDSPFVPNDERTWSIWRGYQKVTVYTGAVDRTRSKTVTTYMQGMNGDRKKDGTTRSASVPGIDPPGLNVPDITDSGPSAGLTRQQIIYDGDTAVSVTVNDPWTSRTATQHKSYADVESYYLRTAKTSTHTYLTVGGTWRTATTSTSYDSYGMATKVDSTGDTGKTGDETCTRTWYARNDDGTKDTKGITSLVSRTRTVSRTCATAETSLSLPTNTDTSGDVVSDTATVYDTPAATAWSASQTPTKGEATWTGRASAYPATATNSERYPTSWQRTAATTFDALGRPSTVTDASDELTRTDYTPLGAGALTKTVVTRPKTQKTTTFYDGQRGLPLRVYDPNAKKTQQTYDALGRLTGVWMPNRSKDGGQSANTTYTYTLERGKAPSIATSTIKSSDTVSTSYEIFDATLRPLQKQIPTPQGGRLLTDTRYDSRGLVYETHADIFDNTTSPNGTYTRAMYGESPKQTNTTYDGANRATTSTFRVYGVQKWSTETTYTGNSTATTAAKGGQALRTITDALGRTVERREYAGTSPVDPDFGGATPGTPYTRTTFGYTADGKKSTITGPDSAQWSYTYDLFGREVTATDPDKGTTTTRYTALDQIDWTKDSAGHHLLYGYDALGRKTDLWSKERSDAAKLAHWDYDTLLKGKLDASIRYDGGSATGKAYTRKVLAYDDLYRVTKSEVTIDANDALVTSGAVASTYTTEQAYNLDGTLKSTLEPAAGGLAAERIDLGYTTTGQVNSVSGTSSYLLSANHSSLGQAERLVVGVSAAADAKKTYIDNHYEEGTDRLLRSLVTTPATSPYKPQDLTYSYDDAGNVTKIADTPNTDTGLGTDTQCFAYDGHRRLTGAWTPADGDCANASATLGGPAPYRATYGYNNSGLRTTETLQLAGTTSSRTYCYNKTEQRHTLTATVTGSTTCTGVTAQYEYDTAGNTTKRPGQGLTWNAEGRIETLTEGTQKTGYLYDADGTLLIRRAEGGGESVVYLGATEIHRKVSGTTTKTWATRSYSAGETVIAVRSNESGSQKVFFLAGDAHGTSTIVLDGTTQAVTRRYFTPFGTDRGTGTTVWPDDKAFLGKPVDQATDLTHIGARQFDPAIGRFLSVDPLLETDKPQSLNGYSYAENNPATWADPSGQGSIKCGDAGNPCSPDVIASEETTAPPYAPSGNTQNSGTSATSSSGNTCDAACLAAYYFRQWQIIKLQRERAALIAWRMGLGAMYENNEIFVHTPGKDCMQKCLTKLAQMKSDYFAKVSPNTPTKETKHLDDVIGDVFEGLDSFSDKADSWSFGTVYLLVAKSVGAECSGTKGNLIVCQSSIPIYGKGGTTIGHTYVTGYNPDWVDKDRLKHERVHTEQWDKYGAGFVYKYFSEGVDPCHNKYEKEAGWADGDYDQC</sequence>
<feature type="compositionally biased region" description="Low complexity" evidence="2">
    <location>
        <begin position="1863"/>
        <end position="1876"/>
    </location>
</feature>
<gene>
    <name evidence="4" type="ORF">RQC66_40415</name>
</gene>
<dbReference type="PANTHER" id="PTHR32305">
    <property type="match status" value="1"/>
</dbReference>
<dbReference type="Pfam" id="PF05593">
    <property type="entry name" value="RHS_repeat"/>
    <property type="match status" value="1"/>
</dbReference>
<evidence type="ECO:0000259" key="3">
    <source>
        <dbReference type="Pfam" id="PF25023"/>
    </source>
</evidence>
<feature type="compositionally biased region" description="Low complexity" evidence="2">
    <location>
        <begin position="28"/>
        <end position="39"/>
    </location>
</feature>